<feature type="transmembrane region" description="Helical" evidence="16">
    <location>
        <begin position="58"/>
        <end position="82"/>
    </location>
</feature>
<proteinExistence type="inferred from homology"/>
<feature type="domain" description="RING-type" evidence="17">
    <location>
        <begin position="139"/>
        <end position="181"/>
    </location>
</feature>
<accession>A0AAE1N850</accession>
<gene>
    <name evidence="18" type="ORF">QN277_001803</name>
</gene>
<keyword evidence="10" id="KW-0862">Zinc</keyword>
<evidence type="ECO:0000256" key="11">
    <source>
        <dbReference type="ARBA" id="ARBA00022989"/>
    </source>
</evidence>
<comment type="subcellular location">
    <subcellularLocation>
        <location evidence="2">Membrane</location>
        <topology evidence="2">Single-pass membrane protein</topology>
    </subcellularLocation>
</comment>
<dbReference type="Proteomes" id="UP001293593">
    <property type="component" value="Unassembled WGS sequence"/>
</dbReference>
<comment type="caution">
    <text evidence="18">The sequence shown here is derived from an EMBL/GenBank/DDBJ whole genome shotgun (WGS) entry which is preliminary data.</text>
</comment>
<dbReference type="InterPro" id="IPR001841">
    <property type="entry name" value="Znf_RING"/>
</dbReference>
<keyword evidence="12 16" id="KW-0472">Membrane</keyword>
<organism evidence="18 19">
    <name type="scientific">Acacia crassicarpa</name>
    <name type="common">northern wattle</name>
    <dbReference type="NCBI Taxonomy" id="499986"/>
    <lineage>
        <taxon>Eukaryota</taxon>
        <taxon>Viridiplantae</taxon>
        <taxon>Streptophyta</taxon>
        <taxon>Embryophyta</taxon>
        <taxon>Tracheophyta</taxon>
        <taxon>Spermatophyta</taxon>
        <taxon>Magnoliopsida</taxon>
        <taxon>eudicotyledons</taxon>
        <taxon>Gunneridae</taxon>
        <taxon>Pentapetalae</taxon>
        <taxon>rosids</taxon>
        <taxon>fabids</taxon>
        <taxon>Fabales</taxon>
        <taxon>Fabaceae</taxon>
        <taxon>Caesalpinioideae</taxon>
        <taxon>mimosoid clade</taxon>
        <taxon>Acacieae</taxon>
        <taxon>Acacia</taxon>
    </lineage>
</organism>
<dbReference type="FunFam" id="3.30.40.10:FF:000503">
    <property type="entry name" value="RING-H2 finger protein ATL7"/>
    <property type="match status" value="1"/>
</dbReference>
<evidence type="ECO:0000256" key="12">
    <source>
        <dbReference type="ARBA" id="ARBA00023136"/>
    </source>
</evidence>
<evidence type="ECO:0000313" key="19">
    <source>
        <dbReference type="Proteomes" id="UP001293593"/>
    </source>
</evidence>
<feature type="compositionally biased region" description="Polar residues" evidence="15">
    <location>
        <begin position="207"/>
        <end position="237"/>
    </location>
</feature>
<evidence type="ECO:0000256" key="16">
    <source>
        <dbReference type="SAM" id="Phobius"/>
    </source>
</evidence>
<evidence type="ECO:0000256" key="7">
    <source>
        <dbReference type="ARBA" id="ARBA00022723"/>
    </source>
</evidence>
<sequence>MIIESIEGLFVNLGITLHLWDFSVLGSWLVMSQDSSDPSSACCSRSEHLDSASAELKLYRAFIFSVPIFFTFVLLLLFYVFYLRPRRVDWSSLRMRAFAAAEDNGGNSRQPELGLKKELREMLPIIVYKESFSVKDTQCSVCLLDYQPEDKLQQIPLCGHTFHMSCIDLWLTNHSTCPLCRLSLLASAKSSIETSNLQRPSGDEETPTTQFSESRSTTHPDNSVAQSCSRDNASSAQCIDVERGNAESS</sequence>
<dbReference type="InterPro" id="IPR044600">
    <property type="entry name" value="ATL1/ATL16-like"/>
</dbReference>
<evidence type="ECO:0000256" key="15">
    <source>
        <dbReference type="SAM" id="MobiDB-lite"/>
    </source>
</evidence>
<dbReference type="CDD" id="cd16461">
    <property type="entry name" value="RING-H2_EL5-like"/>
    <property type="match status" value="1"/>
</dbReference>
<dbReference type="SMART" id="SM00184">
    <property type="entry name" value="RING"/>
    <property type="match status" value="1"/>
</dbReference>
<keyword evidence="9" id="KW-0833">Ubl conjugation pathway</keyword>
<keyword evidence="11 16" id="KW-1133">Transmembrane helix</keyword>
<evidence type="ECO:0000256" key="4">
    <source>
        <dbReference type="ARBA" id="ARBA00012483"/>
    </source>
</evidence>
<evidence type="ECO:0000256" key="5">
    <source>
        <dbReference type="ARBA" id="ARBA00022679"/>
    </source>
</evidence>
<evidence type="ECO:0000313" key="18">
    <source>
        <dbReference type="EMBL" id="KAK4285058.1"/>
    </source>
</evidence>
<reference evidence="18" key="1">
    <citation type="submission" date="2023-10" db="EMBL/GenBank/DDBJ databases">
        <title>Chromosome-level genome of the transformable northern wattle, Acacia crassicarpa.</title>
        <authorList>
            <person name="Massaro I."/>
            <person name="Sinha N.R."/>
            <person name="Poethig S."/>
            <person name="Leichty A.R."/>
        </authorList>
    </citation>
    <scope>NUCLEOTIDE SEQUENCE</scope>
    <source>
        <strain evidence="18">Acra3RX</strain>
        <tissue evidence="18">Leaf</tissue>
    </source>
</reference>
<keyword evidence="5" id="KW-0808">Transferase</keyword>
<comment type="catalytic activity">
    <reaction evidence="1">
        <text>S-ubiquitinyl-[E2 ubiquitin-conjugating enzyme]-L-cysteine + [acceptor protein]-L-lysine = [E2 ubiquitin-conjugating enzyme]-L-cysteine + N(6)-ubiquitinyl-[acceptor protein]-L-lysine.</text>
        <dbReference type="EC" id="2.3.2.27"/>
    </reaction>
</comment>
<dbReference type="PANTHER" id="PTHR46913">
    <property type="entry name" value="RING-H2 FINGER PROTEIN ATL16"/>
    <property type="match status" value="1"/>
</dbReference>
<feature type="compositionally biased region" description="Basic and acidic residues" evidence="15">
    <location>
        <begin position="240"/>
        <end position="249"/>
    </location>
</feature>
<dbReference type="GO" id="GO:0008270">
    <property type="term" value="F:zinc ion binding"/>
    <property type="evidence" value="ECO:0007669"/>
    <property type="project" value="UniProtKB-KW"/>
</dbReference>
<keyword evidence="8 14" id="KW-0863">Zinc-finger</keyword>
<feature type="region of interest" description="Disordered" evidence="15">
    <location>
        <begin position="193"/>
        <end position="249"/>
    </location>
</feature>
<evidence type="ECO:0000256" key="3">
    <source>
        <dbReference type="ARBA" id="ARBA00004906"/>
    </source>
</evidence>
<comment type="pathway">
    <text evidence="3">Protein modification; protein ubiquitination.</text>
</comment>
<evidence type="ECO:0000256" key="8">
    <source>
        <dbReference type="ARBA" id="ARBA00022771"/>
    </source>
</evidence>
<evidence type="ECO:0000256" key="1">
    <source>
        <dbReference type="ARBA" id="ARBA00000900"/>
    </source>
</evidence>
<evidence type="ECO:0000256" key="2">
    <source>
        <dbReference type="ARBA" id="ARBA00004167"/>
    </source>
</evidence>
<evidence type="ECO:0000256" key="10">
    <source>
        <dbReference type="ARBA" id="ARBA00022833"/>
    </source>
</evidence>
<name>A0AAE1N850_9FABA</name>
<dbReference type="EMBL" id="JAWXYG010000001">
    <property type="protein sequence ID" value="KAK4285058.1"/>
    <property type="molecule type" value="Genomic_DNA"/>
</dbReference>
<dbReference type="GO" id="GO:0016567">
    <property type="term" value="P:protein ubiquitination"/>
    <property type="evidence" value="ECO:0007669"/>
    <property type="project" value="InterPro"/>
</dbReference>
<evidence type="ECO:0000256" key="6">
    <source>
        <dbReference type="ARBA" id="ARBA00022692"/>
    </source>
</evidence>
<dbReference type="SUPFAM" id="SSF57850">
    <property type="entry name" value="RING/U-box"/>
    <property type="match status" value="1"/>
</dbReference>
<keyword evidence="7" id="KW-0479">Metal-binding</keyword>
<dbReference type="EC" id="2.3.2.27" evidence="4"/>
<dbReference type="PANTHER" id="PTHR46913:SF23">
    <property type="entry name" value="E3 UBIQUITIN-PROTEIN LIGASE RHA4A-RELATED"/>
    <property type="match status" value="1"/>
</dbReference>
<dbReference type="Gene3D" id="3.30.40.10">
    <property type="entry name" value="Zinc/RING finger domain, C3HC4 (zinc finger)"/>
    <property type="match status" value="1"/>
</dbReference>
<dbReference type="AlphaFoldDB" id="A0AAE1N850"/>
<evidence type="ECO:0000256" key="14">
    <source>
        <dbReference type="PROSITE-ProRule" id="PRU00175"/>
    </source>
</evidence>
<evidence type="ECO:0000259" key="17">
    <source>
        <dbReference type="PROSITE" id="PS50089"/>
    </source>
</evidence>
<dbReference type="PROSITE" id="PS50089">
    <property type="entry name" value="ZF_RING_2"/>
    <property type="match status" value="1"/>
</dbReference>
<keyword evidence="19" id="KW-1185">Reference proteome</keyword>
<comment type="similarity">
    <text evidence="13">Belongs to the RING-type zinc finger family. ATL subfamily.</text>
</comment>
<evidence type="ECO:0000256" key="9">
    <source>
        <dbReference type="ARBA" id="ARBA00022786"/>
    </source>
</evidence>
<dbReference type="GO" id="GO:0016020">
    <property type="term" value="C:membrane"/>
    <property type="evidence" value="ECO:0007669"/>
    <property type="project" value="UniProtKB-SubCell"/>
</dbReference>
<dbReference type="Pfam" id="PF13639">
    <property type="entry name" value="zf-RING_2"/>
    <property type="match status" value="1"/>
</dbReference>
<keyword evidence="6 16" id="KW-0812">Transmembrane</keyword>
<dbReference type="GO" id="GO:0061630">
    <property type="term" value="F:ubiquitin protein ligase activity"/>
    <property type="evidence" value="ECO:0007669"/>
    <property type="project" value="UniProtKB-EC"/>
</dbReference>
<protein>
    <recommendedName>
        <fullName evidence="4">RING-type E3 ubiquitin transferase</fullName>
        <ecNumber evidence="4">2.3.2.27</ecNumber>
    </recommendedName>
</protein>
<feature type="transmembrane region" description="Helical" evidence="16">
    <location>
        <begin position="9"/>
        <end position="30"/>
    </location>
</feature>
<dbReference type="InterPro" id="IPR013083">
    <property type="entry name" value="Znf_RING/FYVE/PHD"/>
</dbReference>
<evidence type="ECO:0000256" key="13">
    <source>
        <dbReference type="ARBA" id="ARBA00024209"/>
    </source>
</evidence>